<gene>
    <name evidence="2" type="ORF">SK069_16455</name>
</gene>
<evidence type="ECO:0000313" key="3">
    <source>
        <dbReference type="Proteomes" id="UP001277761"/>
    </source>
</evidence>
<evidence type="ECO:0000313" key="2">
    <source>
        <dbReference type="EMBL" id="MDX8153191.1"/>
    </source>
</evidence>
<protein>
    <submittedName>
        <fullName evidence="2">Nuclear transport factor 2 family protein</fullName>
    </submittedName>
</protein>
<evidence type="ECO:0000259" key="1">
    <source>
        <dbReference type="Pfam" id="PF12680"/>
    </source>
</evidence>
<reference evidence="2 3" key="1">
    <citation type="submission" date="2023-11" db="EMBL/GenBank/DDBJ databases">
        <authorList>
            <person name="Xu M."/>
            <person name="Jiang T."/>
        </authorList>
    </citation>
    <scope>NUCLEOTIDE SEQUENCE [LARGE SCALE GENOMIC DNA]</scope>
    <source>
        <strain evidence="2 3">SD</strain>
    </source>
</reference>
<name>A0ABU4VMW8_9ACTN</name>
<organism evidence="2 3">
    <name type="scientific">Patulibacter brassicae</name>
    <dbReference type="NCBI Taxonomy" id="1705717"/>
    <lineage>
        <taxon>Bacteria</taxon>
        <taxon>Bacillati</taxon>
        <taxon>Actinomycetota</taxon>
        <taxon>Thermoleophilia</taxon>
        <taxon>Solirubrobacterales</taxon>
        <taxon>Patulibacteraceae</taxon>
        <taxon>Patulibacter</taxon>
    </lineage>
</organism>
<dbReference type="Gene3D" id="3.10.450.50">
    <property type="match status" value="1"/>
</dbReference>
<keyword evidence="3" id="KW-1185">Reference proteome</keyword>
<accession>A0ABU4VMW8</accession>
<dbReference type="Pfam" id="PF12680">
    <property type="entry name" value="SnoaL_2"/>
    <property type="match status" value="1"/>
</dbReference>
<comment type="caution">
    <text evidence="2">The sequence shown here is derived from an EMBL/GenBank/DDBJ whole genome shotgun (WGS) entry which is preliminary data.</text>
</comment>
<dbReference type="Proteomes" id="UP001277761">
    <property type="component" value="Unassembled WGS sequence"/>
</dbReference>
<dbReference type="RefSeq" id="WP_319955342.1">
    <property type="nucleotide sequence ID" value="NZ_JAXAVX010000011.1"/>
</dbReference>
<feature type="domain" description="SnoaL-like" evidence="1">
    <location>
        <begin position="33"/>
        <end position="137"/>
    </location>
</feature>
<dbReference type="InterPro" id="IPR032710">
    <property type="entry name" value="NTF2-like_dom_sf"/>
</dbReference>
<dbReference type="EMBL" id="JAXAVX010000011">
    <property type="protein sequence ID" value="MDX8153191.1"/>
    <property type="molecule type" value="Genomic_DNA"/>
</dbReference>
<proteinExistence type="predicted"/>
<dbReference type="InterPro" id="IPR037401">
    <property type="entry name" value="SnoaL-like"/>
</dbReference>
<sequence length="167" mass="18117">MSALRPVLLGAGAALAGRAALRAALLAKLRADVARLGDGDPGPFLAGFADDAVLRFAEGEHRWAGEHRGRAAIERFLRDFVAAGLRGEIRELWIGGPPWALTAVARFDDRAVGPAGEELYANRTAIVVRTRWGKVVEQDDFYADTERIAAFDRRLTELGVLPARRDG</sequence>
<dbReference type="SUPFAM" id="SSF54427">
    <property type="entry name" value="NTF2-like"/>
    <property type="match status" value="1"/>
</dbReference>